<dbReference type="AlphaFoldDB" id="A0A017HID5"/>
<evidence type="ECO:0000313" key="2">
    <source>
        <dbReference type="Proteomes" id="UP000019666"/>
    </source>
</evidence>
<dbReference type="OrthoDB" id="7854616at2"/>
<reference evidence="1 2" key="1">
    <citation type="submission" date="2013-02" db="EMBL/GenBank/DDBJ databases">
        <authorList>
            <person name="Fiebig A."/>
            <person name="Goeker M."/>
            <person name="Klenk H.-P.P."/>
        </authorList>
    </citation>
    <scope>NUCLEOTIDE SEQUENCE [LARGE SCALE GENOMIC DNA]</scope>
    <source>
        <strain evidence="1 2">DSM 19309</strain>
    </source>
</reference>
<comment type="caution">
    <text evidence="1">The sequence shown here is derived from an EMBL/GenBank/DDBJ whole genome shotgun (WGS) entry which is preliminary data.</text>
</comment>
<dbReference type="HOGENOM" id="CLU_2425080_0_0_5"/>
<name>A0A017HID5_9RHOB</name>
<accession>A0A017HID5</accession>
<organism evidence="1 2">
    <name type="scientific">Rubellimicrobium mesophilum DSM 19309</name>
    <dbReference type="NCBI Taxonomy" id="442562"/>
    <lineage>
        <taxon>Bacteria</taxon>
        <taxon>Pseudomonadati</taxon>
        <taxon>Pseudomonadota</taxon>
        <taxon>Alphaproteobacteria</taxon>
        <taxon>Rhodobacterales</taxon>
        <taxon>Roseobacteraceae</taxon>
        <taxon>Rubellimicrobium</taxon>
    </lineage>
</organism>
<gene>
    <name evidence="1" type="ORF">Rumeso_04436</name>
</gene>
<sequence length="91" mass="9926">MAQRGIQVEILDMLLLHGDPLKTIGGCERYCLLDRTAKQLRAAGVDDEILAAATKLCAIVSAEGTVVTCYHGAAETRRRARHSPQVSIRDH</sequence>
<dbReference type="EMBL" id="AOSK01000124">
    <property type="protein sequence ID" value="EYD74065.1"/>
    <property type="molecule type" value="Genomic_DNA"/>
</dbReference>
<evidence type="ECO:0008006" key="3">
    <source>
        <dbReference type="Google" id="ProtNLM"/>
    </source>
</evidence>
<keyword evidence="2" id="KW-1185">Reference proteome</keyword>
<evidence type="ECO:0000313" key="1">
    <source>
        <dbReference type="EMBL" id="EYD74065.1"/>
    </source>
</evidence>
<protein>
    <recommendedName>
        <fullName evidence="3">DUF4258 domain-containing protein</fullName>
    </recommendedName>
</protein>
<dbReference type="STRING" id="442562.Rumeso_04436"/>
<dbReference type="Proteomes" id="UP000019666">
    <property type="component" value="Unassembled WGS sequence"/>
</dbReference>
<proteinExistence type="predicted"/>